<protein>
    <submittedName>
        <fullName evidence="3">Uncharacterized protein</fullName>
    </submittedName>
</protein>
<feature type="region of interest" description="Disordered" evidence="1">
    <location>
        <begin position="170"/>
        <end position="221"/>
    </location>
</feature>
<reference evidence="3 4" key="1">
    <citation type="journal article" date="2013" name="PLoS Genet.">
        <title>Genomic mechanisms accounting for the adaptation to parasitism in nematode-trapping fungi.</title>
        <authorList>
            <person name="Meerupati T."/>
            <person name="Andersson K.M."/>
            <person name="Friman E."/>
            <person name="Kumar D."/>
            <person name="Tunlid A."/>
            <person name="Ahren D."/>
        </authorList>
    </citation>
    <scope>NUCLEOTIDE SEQUENCE [LARGE SCALE GENOMIC DNA]</scope>
    <source>
        <strain evidence="3 4">CBS 200.50</strain>
    </source>
</reference>
<feature type="compositionally biased region" description="Basic and acidic residues" evidence="1">
    <location>
        <begin position="171"/>
        <end position="184"/>
    </location>
</feature>
<name>S8ASE1_DACHA</name>
<dbReference type="eggNOG" id="ENOG502S7FQ">
    <property type="taxonomic scope" value="Eukaryota"/>
</dbReference>
<evidence type="ECO:0000313" key="4">
    <source>
        <dbReference type="Proteomes" id="UP000015100"/>
    </source>
</evidence>
<dbReference type="HOGENOM" id="CLU_084831_0_0_1"/>
<keyword evidence="2" id="KW-0472">Membrane</keyword>
<dbReference type="Proteomes" id="UP000015100">
    <property type="component" value="Unassembled WGS sequence"/>
</dbReference>
<keyword evidence="2" id="KW-0812">Transmembrane</keyword>
<dbReference type="Pfam" id="PF17254">
    <property type="entry name" value="DUF5321"/>
    <property type="match status" value="1"/>
</dbReference>
<dbReference type="InterPro" id="IPR035213">
    <property type="entry name" value="DUF5321"/>
</dbReference>
<dbReference type="OrthoDB" id="2253354at2759"/>
<gene>
    <name evidence="3" type="ORF">H072_2098</name>
</gene>
<dbReference type="OMA" id="LWLKQER"/>
<comment type="caution">
    <text evidence="3">The sequence shown here is derived from an EMBL/GenBank/DDBJ whole genome shotgun (WGS) entry which is preliminary data.</text>
</comment>
<dbReference type="EMBL" id="AQGS01000063">
    <property type="protein sequence ID" value="EPS43911.1"/>
    <property type="molecule type" value="Genomic_DNA"/>
</dbReference>
<reference evidence="4" key="2">
    <citation type="submission" date="2013-04" db="EMBL/GenBank/DDBJ databases">
        <title>Genomic mechanisms accounting for the adaptation to parasitism in nematode-trapping fungi.</title>
        <authorList>
            <person name="Ahren D.G."/>
        </authorList>
    </citation>
    <scope>NUCLEOTIDE SEQUENCE [LARGE SCALE GENOMIC DNA]</scope>
    <source>
        <strain evidence="4">CBS 200.50</strain>
    </source>
</reference>
<keyword evidence="4" id="KW-1185">Reference proteome</keyword>
<evidence type="ECO:0000313" key="3">
    <source>
        <dbReference type="EMBL" id="EPS43911.1"/>
    </source>
</evidence>
<proteinExistence type="predicted"/>
<sequence length="221" mass="25466">MNGRAAHSILRPLIRPQPTSPFATYSLAHSLSHEPPRRHLSVNSFIPRVLSPSWWSQNLPKGLFAAKKSAPTVRRKWNPAWGYVLLALFVGSQSLNIMALRQERTVFMRRSDSRIKTLQEIIQKIQDGEWAPDGEEVRKALRLGKERDDRQWEDVMREIEEEDAKWQAEAQKQRERIEQEEAARAKFTALESPTAYADGKDTSTAAPQRPKKKITADDYFM</sequence>
<feature type="transmembrane region" description="Helical" evidence="2">
    <location>
        <begin position="80"/>
        <end position="100"/>
    </location>
</feature>
<evidence type="ECO:0000256" key="2">
    <source>
        <dbReference type="SAM" id="Phobius"/>
    </source>
</evidence>
<evidence type="ECO:0000256" key="1">
    <source>
        <dbReference type="SAM" id="MobiDB-lite"/>
    </source>
</evidence>
<accession>S8ASE1</accession>
<keyword evidence="2" id="KW-1133">Transmembrane helix</keyword>
<dbReference type="AlphaFoldDB" id="S8ASE1"/>
<organism evidence="3 4">
    <name type="scientific">Dactylellina haptotyla (strain CBS 200.50)</name>
    <name type="common">Nematode-trapping fungus</name>
    <name type="synonym">Monacrosporium haptotylum</name>
    <dbReference type="NCBI Taxonomy" id="1284197"/>
    <lineage>
        <taxon>Eukaryota</taxon>
        <taxon>Fungi</taxon>
        <taxon>Dikarya</taxon>
        <taxon>Ascomycota</taxon>
        <taxon>Pezizomycotina</taxon>
        <taxon>Orbiliomycetes</taxon>
        <taxon>Orbiliales</taxon>
        <taxon>Orbiliaceae</taxon>
        <taxon>Dactylellina</taxon>
    </lineage>
</organism>